<evidence type="ECO:0000259" key="8">
    <source>
        <dbReference type="Pfam" id="PF01551"/>
    </source>
</evidence>
<evidence type="ECO:0000256" key="6">
    <source>
        <dbReference type="ARBA" id="ARBA00023049"/>
    </source>
</evidence>
<keyword evidence="7" id="KW-0732">Signal</keyword>
<dbReference type="Gene3D" id="2.70.70.10">
    <property type="entry name" value="Glucose Permease (Domain IIA)"/>
    <property type="match status" value="1"/>
</dbReference>
<keyword evidence="2" id="KW-0645">Protease</keyword>
<dbReference type="PRINTS" id="PR00933">
    <property type="entry name" value="BLYTICPTASE"/>
</dbReference>
<evidence type="ECO:0000313" key="9">
    <source>
        <dbReference type="EMBL" id="OOE85814.1"/>
    </source>
</evidence>
<dbReference type="Proteomes" id="UP000189410">
    <property type="component" value="Unassembled WGS sequence"/>
</dbReference>
<keyword evidence="10" id="KW-1185">Reference proteome</keyword>
<keyword evidence="3" id="KW-0479">Metal-binding</keyword>
<dbReference type="RefSeq" id="WP_077667926.1">
    <property type="nucleotide sequence ID" value="NZ_MUFB01000010.1"/>
</dbReference>
<keyword evidence="6" id="KW-0482">Metalloprotease</keyword>
<name>A0ABX3KAE6_9GAMM</name>
<dbReference type="EMBL" id="MUFB01000010">
    <property type="protein sequence ID" value="OOE85814.1"/>
    <property type="molecule type" value="Genomic_DNA"/>
</dbReference>
<dbReference type="InterPro" id="IPR016047">
    <property type="entry name" value="M23ase_b-sheet_dom"/>
</dbReference>
<dbReference type="CDD" id="cd12797">
    <property type="entry name" value="M23_peptidase"/>
    <property type="match status" value="1"/>
</dbReference>
<evidence type="ECO:0000256" key="1">
    <source>
        <dbReference type="ARBA" id="ARBA00001947"/>
    </source>
</evidence>
<dbReference type="InterPro" id="IPR050570">
    <property type="entry name" value="Cell_wall_metabolism_enzyme"/>
</dbReference>
<dbReference type="Pfam" id="PF01551">
    <property type="entry name" value="Peptidase_M23"/>
    <property type="match status" value="1"/>
</dbReference>
<organism evidence="9 10">
    <name type="scientific">Salinivibrio siamensis</name>
    <dbReference type="NCBI Taxonomy" id="414286"/>
    <lineage>
        <taxon>Bacteria</taxon>
        <taxon>Pseudomonadati</taxon>
        <taxon>Pseudomonadota</taxon>
        <taxon>Gammaproteobacteria</taxon>
        <taxon>Vibrionales</taxon>
        <taxon>Vibrionaceae</taxon>
        <taxon>Salinivibrio</taxon>
    </lineage>
</organism>
<evidence type="ECO:0000256" key="7">
    <source>
        <dbReference type="SAM" id="SignalP"/>
    </source>
</evidence>
<feature type="domain" description="M23ase beta-sheet core" evidence="8">
    <location>
        <begin position="241"/>
        <end position="321"/>
    </location>
</feature>
<evidence type="ECO:0000256" key="2">
    <source>
        <dbReference type="ARBA" id="ARBA00022670"/>
    </source>
</evidence>
<gene>
    <name evidence="9" type="ORF">BZG73_06830</name>
</gene>
<dbReference type="PANTHER" id="PTHR21666">
    <property type="entry name" value="PEPTIDASE-RELATED"/>
    <property type="match status" value="1"/>
</dbReference>
<feature type="signal peptide" evidence="7">
    <location>
        <begin position="1"/>
        <end position="21"/>
    </location>
</feature>
<keyword evidence="4" id="KW-0378">Hydrolase</keyword>
<keyword evidence="5" id="KW-0862">Zinc</keyword>
<reference evidence="9 10" key="1">
    <citation type="journal article" date="2017" name="Genome Announc.">
        <title>Draft Genome Sequences of Salinivibrio proteolyticus, Salinivibrio sharmensis, Salinivibrio siamensis, Salinivibrio costicola subsp. alcaliphilus, Salinivibrio costicola subsp. vallismortis, and 29 New Isolates Belonging to the Genus Salinivibrio.</title>
        <authorList>
            <person name="Lopez-Hermoso C."/>
            <person name="de la Haba R.R."/>
            <person name="Sanchez-Porro C."/>
            <person name="Bayliss S.C."/>
            <person name="Feil E.J."/>
            <person name="Ventosa A."/>
        </authorList>
    </citation>
    <scope>NUCLEOTIDE SEQUENCE [LARGE SCALE GENOMIC DNA]</scope>
    <source>
        <strain evidence="9 10">JCM 14472</strain>
    </source>
</reference>
<evidence type="ECO:0000313" key="10">
    <source>
        <dbReference type="Proteomes" id="UP000189410"/>
    </source>
</evidence>
<comment type="caution">
    <text evidence="9">The sequence shown here is derived from an EMBL/GenBank/DDBJ whole genome shotgun (WGS) entry which is preliminary data.</text>
</comment>
<comment type="cofactor">
    <cofactor evidence="1">
        <name>Zn(2+)</name>
        <dbReference type="ChEBI" id="CHEBI:29105"/>
    </cofactor>
</comment>
<evidence type="ECO:0000256" key="5">
    <source>
        <dbReference type="ARBA" id="ARBA00022833"/>
    </source>
</evidence>
<sequence length="369" mass="41461">MLRLPHLATACAIAFSISSQAHTLMANHVQTRPMTSLENVGINSQLVTEEDLTFRPRQYPLDINAFLGSHLPHWQPVSEAVMHWSGASGIDPRIVITTLITNEPALAQNIALDRISKLKLLEDIKQTAATLSSLLYQSQKPTTQMAHHATQVLVSALNTPSDWQAWKAHYQAWFSDQKPLGQQRHSLRTQVAPPTGFMQWPWRQGYAWVPNGPHAHSGSGYPLSSIDVSYDWPRWGGTTYSVTAAHDGYVTVLSRCQLRVTHDNGWATNYYHLDGIQVNNNQWVSKNTKIGTYASQRTVALCQGGSSTGPHLHFSILKDGRFTSLQDTELGRFQVQTGRYSYDDNCQYTWLTDTQTGDKTCMWRRISNP</sequence>
<evidence type="ECO:0000256" key="4">
    <source>
        <dbReference type="ARBA" id="ARBA00022801"/>
    </source>
</evidence>
<protein>
    <recommendedName>
        <fullName evidence="8">M23ase beta-sheet core domain-containing protein</fullName>
    </recommendedName>
</protein>
<dbReference type="InterPro" id="IPR000841">
    <property type="entry name" value="Pept_M23A_Blytic"/>
</dbReference>
<dbReference type="SUPFAM" id="SSF51261">
    <property type="entry name" value="Duplicated hybrid motif"/>
    <property type="match status" value="1"/>
</dbReference>
<evidence type="ECO:0000256" key="3">
    <source>
        <dbReference type="ARBA" id="ARBA00022723"/>
    </source>
</evidence>
<feature type="chain" id="PRO_5046365057" description="M23ase beta-sheet core domain-containing protein" evidence="7">
    <location>
        <begin position="22"/>
        <end position="369"/>
    </location>
</feature>
<accession>A0ABX3KAE6</accession>
<proteinExistence type="predicted"/>
<dbReference type="InterPro" id="IPR011055">
    <property type="entry name" value="Dup_hybrid_motif"/>
</dbReference>
<dbReference type="PANTHER" id="PTHR21666:SF288">
    <property type="entry name" value="CELL DIVISION PROTEIN YTFB"/>
    <property type="match status" value="1"/>
</dbReference>